<evidence type="ECO:0000256" key="8">
    <source>
        <dbReference type="ARBA" id="ARBA00023136"/>
    </source>
</evidence>
<reference evidence="12" key="1">
    <citation type="journal article" date="2008" name="Insect Biochem. Mol. Biol.">
        <title>The genome of a lepidopteran model insect, the silkworm Bombyx mori.</title>
        <authorList>
            <consortium name="International Silkworm Genome Consortium"/>
        </authorList>
    </citation>
    <scope>NUCLEOTIDE SEQUENCE [LARGE SCALE GENOMIC DNA]</scope>
    <source>
        <strain evidence="12">p50T</strain>
    </source>
</reference>
<dbReference type="PANTHER" id="PTHR11157:SF69">
    <property type="entry name" value="ELONGATION OF VERY LONG CHAIN FATTY ACIDS PROTEIN 7"/>
    <property type="match status" value="1"/>
</dbReference>
<feature type="transmembrane region" description="Helical" evidence="10">
    <location>
        <begin position="227"/>
        <end position="248"/>
    </location>
</feature>
<dbReference type="OrthoDB" id="434092at2759"/>
<proteinExistence type="inferred from homology"/>
<name>A0A8R2ARJ7_BOMMO</name>
<keyword evidence="4 10" id="KW-0812">Transmembrane</keyword>
<sequence>MERIDVPSFWEFKGAGDYTDQKLLMSSPFPVTTIIILYLWFVLKFGPEFMRQRKPYNVEKLLVVYNNLQVAVSFYIFYLGYQFMSKYGMWNKKCLCEKDETKILVLDGSHYYFVAKVVELMDTIFFVLRKNQRQVTFLHVYHHTMMVLVTWSVVKYSRTDGTVFLGTINSFVHIIMYGYYCLSVFPRITKYLWWKKYITAMQLVQFVMMFLHIIINHVSSECQPAHGLLFVVCFNTVLFLYLFGDFYIKSYLKNNAKQIINAGKAMNDKGAINYGKMTVKMQ</sequence>
<keyword evidence="5 10" id="KW-0276">Fatty acid metabolism</keyword>
<evidence type="ECO:0000256" key="5">
    <source>
        <dbReference type="ARBA" id="ARBA00022832"/>
    </source>
</evidence>
<dbReference type="RefSeq" id="XP_004931684.1">
    <property type="nucleotide sequence ID" value="XM_004931627.5"/>
</dbReference>
<dbReference type="GO" id="GO:0030148">
    <property type="term" value="P:sphingolipid biosynthetic process"/>
    <property type="evidence" value="ECO:0007669"/>
    <property type="project" value="TreeGrafter"/>
</dbReference>
<dbReference type="Pfam" id="PF01151">
    <property type="entry name" value="ELO"/>
    <property type="match status" value="1"/>
</dbReference>
<evidence type="ECO:0000256" key="6">
    <source>
        <dbReference type="ARBA" id="ARBA00022989"/>
    </source>
</evidence>
<comment type="catalytic activity">
    <reaction evidence="10">
        <text>a very-long-chain acyl-CoA + malonyl-CoA + H(+) = a very-long-chain 3-oxoacyl-CoA + CO2 + CoA</text>
        <dbReference type="Rhea" id="RHEA:32727"/>
        <dbReference type="ChEBI" id="CHEBI:15378"/>
        <dbReference type="ChEBI" id="CHEBI:16526"/>
        <dbReference type="ChEBI" id="CHEBI:57287"/>
        <dbReference type="ChEBI" id="CHEBI:57384"/>
        <dbReference type="ChEBI" id="CHEBI:90725"/>
        <dbReference type="ChEBI" id="CHEBI:90736"/>
        <dbReference type="EC" id="2.3.1.199"/>
    </reaction>
</comment>
<dbReference type="KEGG" id="bmor:101743752"/>
<feature type="transmembrane region" description="Helical" evidence="10">
    <location>
        <begin position="62"/>
        <end position="81"/>
    </location>
</feature>
<feature type="transmembrane region" description="Helical" evidence="10">
    <location>
        <begin position="140"/>
        <end position="157"/>
    </location>
</feature>
<feature type="transmembrane region" description="Helical" evidence="10">
    <location>
        <begin position="197"/>
        <end position="215"/>
    </location>
</feature>
<feature type="transmembrane region" description="Helical" evidence="10">
    <location>
        <begin position="23"/>
        <end position="41"/>
    </location>
</feature>
<comment type="similarity">
    <text evidence="10">Belongs to the ELO family.</text>
</comment>
<feature type="transmembrane region" description="Helical" evidence="10">
    <location>
        <begin position="163"/>
        <end position="185"/>
    </location>
</feature>
<dbReference type="GO" id="GO:0005789">
    <property type="term" value="C:endoplasmic reticulum membrane"/>
    <property type="evidence" value="ECO:0007669"/>
    <property type="project" value="TreeGrafter"/>
</dbReference>
<evidence type="ECO:0000256" key="4">
    <source>
        <dbReference type="ARBA" id="ARBA00022692"/>
    </source>
</evidence>
<dbReference type="EnsemblMetazoa" id="XM_004931627.4">
    <property type="protein sequence ID" value="XP_004931684.1"/>
    <property type="gene ID" value="LOC101743752"/>
</dbReference>
<reference evidence="11" key="2">
    <citation type="submission" date="2022-06" db="UniProtKB">
        <authorList>
            <consortium name="EnsemblMetazoa"/>
        </authorList>
    </citation>
    <scope>IDENTIFICATION</scope>
    <source>
        <strain evidence="11">p50T (Dazao)</strain>
    </source>
</reference>
<evidence type="ECO:0000256" key="3">
    <source>
        <dbReference type="ARBA" id="ARBA00022679"/>
    </source>
</evidence>
<keyword evidence="3 10" id="KW-0808">Transferase</keyword>
<evidence type="ECO:0000313" key="11">
    <source>
        <dbReference type="EnsemblMetazoa" id="XP_004931684.1"/>
    </source>
</evidence>
<dbReference type="AlphaFoldDB" id="A0A8R2ARJ7"/>
<evidence type="ECO:0000256" key="2">
    <source>
        <dbReference type="ARBA" id="ARBA00022516"/>
    </source>
</evidence>
<protein>
    <recommendedName>
        <fullName evidence="10">Elongation of very long chain fatty acids protein</fullName>
        <ecNumber evidence="10">2.3.1.199</ecNumber>
    </recommendedName>
    <alternativeName>
        <fullName evidence="10">Very-long-chain 3-oxoacyl-CoA synthase</fullName>
    </alternativeName>
</protein>
<dbReference type="InterPro" id="IPR030457">
    <property type="entry name" value="ELO_CS"/>
</dbReference>
<dbReference type="GO" id="GO:0009922">
    <property type="term" value="F:fatty acid elongase activity"/>
    <property type="evidence" value="ECO:0007669"/>
    <property type="project" value="UniProtKB-EC"/>
</dbReference>
<dbReference type="InterPro" id="IPR002076">
    <property type="entry name" value="ELO_fam"/>
</dbReference>
<keyword evidence="12" id="KW-1185">Reference proteome</keyword>
<dbReference type="PANTHER" id="PTHR11157">
    <property type="entry name" value="FATTY ACID ACYL TRANSFERASE-RELATED"/>
    <property type="match status" value="1"/>
</dbReference>
<dbReference type="Proteomes" id="UP000005204">
    <property type="component" value="Unassembled WGS sequence"/>
</dbReference>
<feature type="transmembrane region" description="Helical" evidence="10">
    <location>
        <begin position="110"/>
        <end position="128"/>
    </location>
</feature>
<dbReference type="PROSITE" id="PS01188">
    <property type="entry name" value="ELO"/>
    <property type="match status" value="1"/>
</dbReference>
<dbReference type="GO" id="GO:0019367">
    <property type="term" value="P:fatty acid elongation, saturated fatty acid"/>
    <property type="evidence" value="ECO:0007669"/>
    <property type="project" value="TreeGrafter"/>
</dbReference>
<evidence type="ECO:0000313" key="12">
    <source>
        <dbReference type="Proteomes" id="UP000005204"/>
    </source>
</evidence>
<dbReference type="GO" id="GO:0042761">
    <property type="term" value="P:very long-chain fatty acid biosynthetic process"/>
    <property type="evidence" value="ECO:0007669"/>
    <property type="project" value="TreeGrafter"/>
</dbReference>
<keyword evidence="7 10" id="KW-0443">Lipid metabolism</keyword>
<dbReference type="GeneID" id="101743752"/>
<evidence type="ECO:0000256" key="1">
    <source>
        <dbReference type="ARBA" id="ARBA00004141"/>
    </source>
</evidence>
<keyword evidence="9 10" id="KW-0275">Fatty acid biosynthesis</keyword>
<dbReference type="GO" id="GO:0034625">
    <property type="term" value="P:fatty acid elongation, monounsaturated fatty acid"/>
    <property type="evidence" value="ECO:0007669"/>
    <property type="project" value="TreeGrafter"/>
</dbReference>
<evidence type="ECO:0000256" key="10">
    <source>
        <dbReference type="RuleBase" id="RU361115"/>
    </source>
</evidence>
<keyword evidence="6 10" id="KW-1133">Transmembrane helix</keyword>
<evidence type="ECO:0000256" key="9">
    <source>
        <dbReference type="ARBA" id="ARBA00023160"/>
    </source>
</evidence>
<dbReference type="EC" id="2.3.1.199" evidence="10"/>
<comment type="subcellular location">
    <subcellularLocation>
        <location evidence="1">Membrane</location>
        <topology evidence="1">Multi-pass membrane protein</topology>
    </subcellularLocation>
</comment>
<keyword evidence="8 10" id="KW-0472">Membrane</keyword>
<accession>A0A8R2ARJ7</accession>
<dbReference type="GO" id="GO:0034626">
    <property type="term" value="P:fatty acid elongation, polyunsaturated fatty acid"/>
    <property type="evidence" value="ECO:0007669"/>
    <property type="project" value="TreeGrafter"/>
</dbReference>
<keyword evidence="2 10" id="KW-0444">Lipid biosynthesis</keyword>
<organism evidence="11 12">
    <name type="scientific">Bombyx mori</name>
    <name type="common">Silk moth</name>
    <dbReference type="NCBI Taxonomy" id="7091"/>
    <lineage>
        <taxon>Eukaryota</taxon>
        <taxon>Metazoa</taxon>
        <taxon>Ecdysozoa</taxon>
        <taxon>Arthropoda</taxon>
        <taxon>Hexapoda</taxon>
        <taxon>Insecta</taxon>
        <taxon>Pterygota</taxon>
        <taxon>Neoptera</taxon>
        <taxon>Endopterygota</taxon>
        <taxon>Lepidoptera</taxon>
        <taxon>Glossata</taxon>
        <taxon>Ditrysia</taxon>
        <taxon>Bombycoidea</taxon>
        <taxon>Bombycidae</taxon>
        <taxon>Bombycinae</taxon>
        <taxon>Bombyx</taxon>
    </lineage>
</organism>
<evidence type="ECO:0000256" key="7">
    <source>
        <dbReference type="ARBA" id="ARBA00023098"/>
    </source>
</evidence>